<dbReference type="GO" id="GO:0005085">
    <property type="term" value="F:guanyl-nucleotide exchange factor activity"/>
    <property type="evidence" value="ECO:0007669"/>
    <property type="project" value="UniProtKB-KW"/>
</dbReference>
<dbReference type="PROSITE" id="PS50009">
    <property type="entry name" value="RASGEF_CAT"/>
    <property type="match status" value="1"/>
</dbReference>
<dbReference type="InterPro" id="IPR023578">
    <property type="entry name" value="Ras_GEF_dom_sf"/>
</dbReference>
<dbReference type="PANTHER" id="PTHR23113">
    <property type="entry name" value="GUANINE NUCLEOTIDE EXCHANGE FACTOR"/>
    <property type="match status" value="1"/>
</dbReference>
<dbReference type="GO" id="GO:0005886">
    <property type="term" value="C:plasma membrane"/>
    <property type="evidence" value="ECO:0007669"/>
    <property type="project" value="TreeGrafter"/>
</dbReference>
<sequence>MVITMGLSSRTVRKLEDTWHSLSNRDMDTYHILQRNLDVGNNMGTYRQAFHKAKAPAIPFLPIILKDLTFFMDGNQTYLPSAKKGAPTLINFAKFRSLSKFVEGIIGYCSENYSFASDLEYFPFFPNVKLIEVAPLDRVAATVEQRINATYECYQDVHCESRLLMQTLSRHAEQ</sequence>
<evidence type="ECO:0000313" key="5">
    <source>
        <dbReference type="Proteomes" id="UP000605846"/>
    </source>
</evidence>
<keyword evidence="1 2" id="KW-0344">Guanine-nucleotide releasing factor</keyword>
<organism evidence="4 5">
    <name type="scientific">Apophysomyces ossiformis</name>
    <dbReference type="NCBI Taxonomy" id="679940"/>
    <lineage>
        <taxon>Eukaryota</taxon>
        <taxon>Fungi</taxon>
        <taxon>Fungi incertae sedis</taxon>
        <taxon>Mucoromycota</taxon>
        <taxon>Mucoromycotina</taxon>
        <taxon>Mucoromycetes</taxon>
        <taxon>Mucorales</taxon>
        <taxon>Mucorineae</taxon>
        <taxon>Mucoraceae</taxon>
        <taxon>Apophysomyces</taxon>
    </lineage>
</organism>
<dbReference type="InterPro" id="IPR001895">
    <property type="entry name" value="RASGEF_cat_dom"/>
</dbReference>
<gene>
    <name evidence="4" type="primary">RAPGEF3</name>
    <name evidence="4" type="ORF">EC973_009285</name>
</gene>
<dbReference type="GO" id="GO:0007265">
    <property type="term" value="P:Ras protein signal transduction"/>
    <property type="evidence" value="ECO:0007669"/>
    <property type="project" value="TreeGrafter"/>
</dbReference>
<reference evidence="4" key="1">
    <citation type="submission" date="2020-01" db="EMBL/GenBank/DDBJ databases">
        <title>Genome Sequencing of Three Apophysomyces-Like Fungal Strains Confirms a Novel Fungal Genus in the Mucoromycota with divergent Burkholderia-like Endosymbiotic Bacteria.</title>
        <authorList>
            <person name="Stajich J.E."/>
            <person name="Macias A.M."/>
            <person name="Carter-House D."/>
            <person name="Lovett B."/>
            <person name="Kasson L.R."/>
            <person name="Berry K."/>
            <person name="Grigoriev I."/>
            <person name="Chang Y."/>
            <person name="Spatafora J."/>
            <person name="Kasson M.T."/>
        </authorList>
    </citation>
    <scope>NUCLEOTIDE SEQUENCE</scope>
    <source>
        <strain evidence="4">NRRL A-21654</strain>
    </source>
</reference>
<protein>
    <submittedName>
        <fullName evidence="4">Rap guanine nucleotide exchange factor 3</fullName>
    </submittedName>
</protein>
<dbReference type="PANTHER" id="PTHR23113:SF363">
    <property type="entry name" value="PROTEIN SON OF SEVENLESS"/>
    <property type="match status" value="1"/>
</dbReference>
<dbReference type="Proteomes" id="UP000605846">
    <property type="component" value="Unassembled WGS sequence"/>
</dbReference>
<dbReference type="AlphaFoldDB" id="A0A8H7BVB5"/>
<dbReference type="SUPFAM" id="SSF48366">
    <property type="entry name" value="Ras GEF"/>
    <property type="match status" value="1"/>
</dbReference>
<dbReference type="Pfam" id="PF00617">
    <property type="entry name" value="RasGEF"/>
    <property type="match status" value="1"/>
</dbReference>
<dbReference type="InterPro" id="IPR008937">
    <property type="entry name" value="Ras-like_GEF"/>
</dbReference>
<dbReference type="Gene3D" id="1.10.840.10">
    <property type="entry name" value="Ras guanine-nucleotide exchange factors catalytic domain"/>
    <property type="match status" value="1"/>
</dbReference>
<dbReference type="OrthoDB" id="546434at2759"/>
<proteinExistence type="predicted"/>
<evidence type="ECO:0000259" key="3">
    <source>
        <dbReference type="PROSITE" id="PS50009"/>
    </source>
</evidence>
<dbReference type="InterPro" id="IPR019804">
    <property type="entry name" value="Ras_G-nucl-exch_fac_CS"/>
</dbReference>
<keyword evidence="5" id="KW-1185">Reference proteome</keyword>
<dbReference type="InterPro" id="IPR036964">
    <property type="entry name" value="RASGEF_cat_dom_sf"/>
</dbReference>
<feature type="domain" description="Ras-GEF" evidence="3">
    <location>
        <begin position="1"/>
        <end position="146"/>
    </location>
</feature>
<evidence type="ECO:0000256" key="1">
    <source>
        <dbReference type="ARBA" id="ARBA00022658"/>
    </source>
</evidence>
<comment type="caution">
    <text evidence="4">The sequence shown here is derived from an EMBL/GenBank/DDBJ whole genome shotgun (WGS) entry which is preliminary data.</text>
</comment>
<dbReference type="PROSITE" id="PS00720">
    <property type="entry name" value="RASGEF"/>
    <property type="match status" value="1"/>
</dbReference>
<name>A0A8H7BVB5_9FUNG</name>
<evidence type="ECO:0000256" key="2">
    <source>
        <dbReference type="PROSITE-ProRule" id="PRU00168"/>
    </source>
</evidence>
<accession>A0A8H7BVB5</accession>
<dbReference type="EMBL" id="JABAYA010000009">
    <property type="protein sequence ID" value="KAF7731521.1"/>
    <property type="molecule type" value="Genomic_DNA"/>
</dbReference>
<evidence type="ECO:0000313" key="4">
    <source>
        <dbReference type="EMBL" id="KAF7731521.1"/>
    </source>
</evidence>